<evidence type="ECO:0000313" key="3">
    <source>
        <dbReference type="Proteomes" id="UP000192596"/>
    </source>
</evidence>
<sequence length="107" mass="12169">MSSEIRSEDPPTTSQNMDMSSPSLMPKRLFSDRPAPEAMEPEEEMQPDAPRAKGHKDTADERNKRDLAVLRTMLASRETAVVERRQEIQTLERLQRIVQLHIGAALD</sequence>
<accession>A0A1V8SXE6</accession>
<feature type="compositionally biased region" description="Polar residues" evidence="1">
    <location>
        <begin position="10"/>
        <end position="23"/>
    </location>
</feature>
<evidence type="ECO:0000256" key="1">
    <source>
        <dbReference type="SAM" id="MobiDB-lite"/>
    </source>
</evidence>
<protein>
    <submittedName>
        <fullName evidence="2">Uncharacterized protein</fullName>
    </submittedName>
</protein>
<dbReference type="AlphaFoldDB" id="A0A1V8SXE6"/>
<keyword evidence="3" id="KW-1185">Reference proteome</keyword>
<gene>
    <name evidence="2" type="ORF">B0A48_10477</name>
</gene>
<dbReference type="InParanoid" id="A0A1V8SXE6"/>
<dbReference type="Proteomes" id="UP000192596">
    <property type="component" value="Unassembled WGS sequence"/>
</dbReference>
<dbReference type="EMBL" id="NAJO01000023">
    <property type="protein sequence ID" value="OQO03836.1"/>
    <property type="molecule type" value="Genomic_DNA"/>
</dbReference>
<evidence type="ECO:0000313" key="2">
    <source>
        <dbReference type="EMBL" id="OQO03836.1"/>
    </source>
</evidence>
<feature type="compositionally biased region" description="Basic and acidic residues" evidence="1">
    <location>
        <begin position="55"/>
        <end position="65"/>
    </location>
</feature>
<feature type="region of interest" description="Disordered" evidence="1">
    <location>
        <begin position="1"/>
        <end position="65"/>
    </location>
</feature>
<comment type="caution">
    <text evidence="2">The sequence shown here is derived from an EMBL/GenBank/DDBJ whole genome shotgun (WGS) entry which is preliminary data.</text>
</comment>
<proteinExistence type="predicted"/>
<organism evidence="2 3">
    <name type="scientific">Cryoendolithus antarcticus</name>
    <dbReference type="NCBI Taxonomy" id="1507870"/>
    <lineage>
        <taxon>Eukaryota</taxon>
        <taxon>Fungi</taxon>
        <taxon>Dikarya</taxon>
        <taxon>Ascomycota</taxon>
        <taxon>Pezizomycotina</taxon>
        <taxon>Dothideomycetes</taxon>
        <taxon>Dothideomycetidae</taxon>
        <taxon>Cladosporiales</taxon>
        <taxon>Cladosporiaceae</taxon>
        <taxon>Cryoendolithus</taxon>
    </lineage>
</organism>
<name>A0A1V8SXE6_9PEZI</name>
<reference evidence="3" key="1">
    <citation type="submission" date="2017-03" db="EMBL/GenBank/DDBJ databases">
        <title>Genomes of endolithic fungi from Antarctica.</title>
        <authorList>
            <person name="Coleine C."/>
            <person name="Masonjones S."/>
            <person name="Stajich J.E."/>
        </authorList>
    </citation>
    <scope>NUCLEOTIDE SEQUENCE [LARGE SCALE GENOMIC DNA]</scope>
    <source>
        <strain evidence="3">CCFEE 5527</strain>
    </source>
</reference>